<keyword evidence="2" id="KW-1185">Reference proteome</keyword>
<evidence type="ECO:0000313" key="1">
    <source>
        <dbReference type="EMBL" id="QQD24525.1"/>
    </source>
</evidence>
<proteinExistence type="predicted"/>
<dbReference type="AlphaFoldDB" id="A0A9X7YNC1"/>
<accession>A0A9X7YNC1</accession>
<reference evidence="1 2" key="1">
    <citation type="submission" date="2019-11" db="EMBL/GenBank/DDBJ databases">
        <title>Venatorbacter sp. nov. a predator of Campylobacter and other Gram-negative bacteria.</title>
        <authorList>
            <person name="Saeedi A."/>
            <person name="Cummings N.J."/>
            <person name="Connerton I.F."/>
            <person name="Connerton P.L."/>
        </authorList>
    </citation>
    <scope>NUCLEOTIDE SEQUENCE [LARGE SCALE GENOMIC DNA]</scope>
    <source>
        <strain evidence="1">XL5</strain>
    </source>
</reference>
<dbReference type="KEGG" id="vcw:GJQ55_08610"/>
<sequence length="131" mass="14539">MTAAVVFCHPTWQFECYPHPSLIECFGLPERLLYKKGDVAAKKSGQIQLANLLRQLEHSPRLPFVIGPEWAELLDAERIQGLRGKALKSNEDALDALVCLYIAALYALGSSGRLYGDTEQGYIWVPTGLCC</sequence>
<dbReference type="Proteomes" id="UP000596074">
    <property type="component" value="Chromosome"/>
</dbReference>
<dbReference type="InterPro" id="IPR007362">
    <property type="entry name" value="DUF429"/>
</dbReference>
<dbReference type="EMBL" id="CP046056">
    <property type="protein sequence ID" value="QQD24525.1"/>
    <property type="molecule type" value="Genomic_DNA"/>
</dbReference>
<dbReference type="Pfam" id="PF04250">
    <property type="entry name" value="DUF429"/>
    <property type="match status" value="1"/>
</dbReference>
<name>A0A9X7YNC1_9GAMM</name>
<organism evidence="1 2">
    <name type="scientific">Venatoribacter cucullus</name>
    <dbReference type="NCBI Taxonomy" id="2661630"/>
    <lineage>
        <taxon>Bacteria</taxon>
        <taxon>Pseudomonadati</taxon>
        <taxon>Pseudomonadota</taxon>
        <taxon>Gammaproteobacteria</taxon>
        <taxon>Oceanospirillales</taxon>
        <taxon>Oceanospirillaceae</taxon>
        <taxon>Venatoribacter</taxon>
    </lineage>
</organism>
<protein>
    <submittedName>
        <fullName evidence="1">DUF429 domain-containing protein</fullName>
    </submittedName>
</protein>
<evidence type="ECO:0000313" key="2">
    <source>
        <dbReference type="Proteomes" id="UP000596074"/>
    </source>
</evidence>
<gene>
    <name evidence="1" type="ORF">GJQ55_08610</name>
</gene>